<comment type="similarity">
    <text evidence="1">Belongs to the glycosyltransferase 2 family.</text>
</comment>
<dbReference type="RefSeq" id="WP_051492201.1">
    <property type="nucleotide sequence ID" value="NZ_JAME01000045.1"/>
</dbReference>
<evidence type="ECO:0000256" key="3">
    <source>
        <dbReference type="ARBA" id="ARBA00022679"/>
    </source>
</evidence>
<dbReference type="InterPro" id="IPR001173">
    <property type="entry name" value="Glyco_trans_2-like"/>
</dbReference>
<evidence type="ECO:0000259" key="4">
    <source>
        <dbReference type="Pfam" id="PF00535"/>
    </source>
</evidence>
<reference evidence="5 6" key="1">
    <citation type="submission" date="2014-01" db="EMBL/GenBank/DDBJ databases">
        <title>Roseivivax isoporae LMG 25204 Genome Sequencing.</title>
        <authorList>
            <person name="Lai Q."/>
            <person name="Li G."/>
            <person name="Shao Z."/>
        </authorList>
    </citation>
    <scope>NUCLEOTIDE SEQUENCE [LARGE SCALE GENOMIC DNA]</scope>
    <source>
        <strain evidence="5 6">LMG 25204</strain>
    </source>
</reference>
<dbReference type="eggNOG" id="COG1215">
    <property type="taxonomic scope" value="Bacteria"/>
</dbReference>
<keyword evidence="2" id="KW-0328">Glycosyltransferase</keyword>
<protein>
    <recommendedName>
        <fullName evidence="4">Glycosyltransferase 2-like domain-containing protein</fullName>
    </recommendedName>
</protein>
<dbReference type="Pfam" id="PF00535">
    <property type="entry name" value="Glycos_transf_2"/>
    <property type="match status" value="1"/>
</dbReference>
<dbReference type="AlphaFoldDB" id="X7F4H6"/>
<organism evidence="5 6">
    <name type="scientific">Roseivivax isoporae LMG 25204</name>
    <dbReference type="NCBI Taxonomy" id="1449351"/>
    <lineage>
        <taxon>Bacteria</taxon>
        <taxon>Pseudomonadati</taxon>
        <taxon>Pseudomonadota</taxon>
        <taxon>Alphaproteobacteria</taxon>
        <taxon>Rhodobacterales</taxon>
        <taxon>Roseobacteraceae</taxon>
        <taxon>Roseivivax</taxon>
    </lineage>
</organism>
<dbReference type="OrthoDB" id="7210452at2"/>
<sequence>MSEDADAELIEGAGADLFDPAWYRARHPDVAWAGTSPARHYLRLGAALGRDPGPGFETRFYLAAYPDVAAAGRNPLVHYLRSGRAEGRAPTAWRHALAPALPRLAGILEHLQELGFDAAPLAELERLAAEDTSPALRARAAEERMLWALRGGTAEAAREALGWLRAARRGGRDLVARGHLAVAEMLARHLAGAPAEEVAAAYAVAVTLGADGAETDLVRGNTEADPAARLAWINRALARFALPPLALEPGPGPAFDRLRAAATPAPVPEGPLVTVLVAAHDAEATLATALASLSAQSWRALEILVIDDASADGTARIAEAAAAGDPRIRLIRQPVNRGAYAARNRGLAEARGAYVTLHDADDWAHPLRIAAQAAHLEAHPDQVACLGQQARLRGDLSALRWTGHARTIFENTASLMIRRAPLLDRLGGWDEVRVSADNELIRRAGRVFGPEAVARLATGPATLQRDRPGSAVGDPVLGIAGFLYGARREYRGAQALHHETAAELRYDPAARARPFPAPARMQLVPPRTPLRAGIILAGDLRVGGQGAAALAVRAAGARLHGWGIAEIHRYAPGAGATMDGAVRRAIHAAGWPVFTHGDHVACDRLILWDPAVLAHPQRYLPRIEAARIEIVADAASTISDPETCRATIARFATGPVRWCAADPAGRAALAAAGCEAGAWQVPEDVPGAG</sequence>
<dbReference type="GO" id="GO:0016757">
    <property type="term" value="F:glycosyltransferase activity"/>
    <property type="evidence" value="ECO:0007669"/>
    <property type="project" value="UniProtKB-KW"/>
</dbReference>
<dbReference type="PANTHER" id="PTHR43685">
    <property type="entry name" value="GLYCOSYLTRANSFERASE"/>
    <property type="match status" value="1"/>
</dbReference>
<dbReference type="EMBL" id="JAME01000045">
    <property type="protein sequence ID" value="ETX26986.1"/>
    <property type="molecule type" value="Genomic_DNA"/>
</dbReference>
<feature type="domain" description="Glycosyltransferase 2-like" evidence="4">
    <location>
        <begin position="274"/>
        <end position="392"/>
    </location>
</feature>
<name>X7F4H6_9RHOB</name>
<evidence type="ECO:0000313" key="5">
    <source>
        <dbReference type="EMBL" id="ETX26986.1"/>
    </source>
</evidence>
<dbReference type="Gene3D" id="3.90.550.10">
    <property type="entry name" value="Spore Coat Polysaccharide Biosynthesis Protein SpsA, Chain A"/>
    <property type="match status" value="1"/>
</dbReference>
<gene>
    <name evidence="5" type="ORF">RISW2_17125</name>
</gene>
<evidence type="ECO:0000256" key="1">
    <source>
        <dbReference type="ARBA" id="ARBA00006739"/>
    </source>
</evidence>
<keyword evidence="3" id="KW-0808">Transferase</keyword>
<accession>X7F4H6</accession>
<proteinExistence type="inferred from homology"/>
<dbReference type="PANTHER" id="PTHR43685:SF5">
    <property type="entry name" value="GLYCOSYLTRANSFERASE EPSE-RELATED"/>
    <property type="match status" value="1"/>
</dbReference>
<dbReference type="CDD" id="cd00761">
    <property type="entry name" value="Glyco_tranf_GTA_type"/>
    <property type="match status" value="1"/>
</dbReference>
<dbReference type="SUPFAM" id="SSF53448">
    <property type="entry name" value="Nucleotide-diphospho-sugar transferases"/>
    <property type="match status" value="1"/>
</dbReference>
<evidence type="ECO:0000256" key="2">
    <source>
        <dbReference type="ARBA" id="ARBA00022676"/>
    </source>
</evidence>
<dbReference type="InterPro" id="IPR050834">
    <property type="entry name" value="Glycosyltransf_2"/>
</dbReference>
<evidence type="ECO:0000313" key="6">
    <source>
        <dbReference type="Proteomes" id="UP000023430"/>
    </source>
</evidence>
<dbReference type="eggNOG" id="COG1196">
    <property type="taxonomic scope" value="Bacteria"/>
</dbReference>
<keyword evidence="6" id="KW-1185">Reference proteome</keyword>
<comment type="caution">
    <text evidence="5">The sequence shown here is derived from an EMBL/GenBank/DDBJ whole genome shotgun (WGS) entry which is preliminary data.</text>
</comment>
<dbReference type="InterPro" id="IPR029044">
    <property type="entry name" value="Nucleotide-diphossugar_trans"/>
</dbReference>
<dbReference type="Proteomes" id="UP000023430">
    <property type="component" value="Unassembled WGS sequence"/>
</dbReference>
<dbReference type="STRING" id="1449351.RISW2_17125"/>